<evidence type="ECO:0000313" key="2">
    <source>
        <dbReference type="EMBL" id="WLR42451.1"/>
    </source>
</evidence>
<dbReference type="Pfam" id="PF10400">
    <property type="entry name" value="Vir_act_alpha_C"/>
    <property type="match status" value="1"/>
</dbReference>
<dbReference type="InterPro" id="IPR018309">
    <property type="entry name" value="Tscrpt_reg_PadR_C"/>
</dbReference>
<proteinExistence type="predicted"/>
<dbReference type="Gene3D" id="6.10.140.190">
    <property type="match status" value="1"/>
</dbReference>
<dbReference type="RefSeq" id="WP_226540924.1">
    <property type="nucleotide sequence ID" value="NZ_CP129013.1"/>
</dbReference>
<evidence type="ECO:0000313" key="3">
    <source>
        <dbReference type="Proteomes" id="UP001197974"/>
    </source>
</evidence>
<protein>
    <recommendedName>
        <fullName evidence="1">Transcription regulator PadR C-terminal domain-containing protein</fullName>
    </recommendedName>
</protein>
<reference evidence="2 3" key="1">
    <citation type="submission" date="2023-06" db="EMBL/GenBank/DDBJ databases">
        <title>Five Gram-positive bacteria isolated from mangrove sediments in Shenzhen, Guangdong, China.</title>
        <authorList>
            <person name="Yu S."/>
            <person name="Zheng W."/>
            <person name="Huang Y."/>
        </authorList>
    </citation>
    <scope>NUCLEOTIDE SEQUENCE [LARGE SCALE GENOMIC DNA]</scope>
    <source>
        <strain evidence="2 3">SaN35-3</strain>
    </source>
</reference>
<feature type="domain" description="Transcription regulator PadR C-terminal" evidence="1">
    <location>
        <begin position="1"/>
        <end position="87"/>
    </location>
</feature>
<keyword evidence="3" id="KW-1185">Reference proteome</keyword>
<dbReference type="SUPFAM" id="SSF46785">
    <property type="entry name" value="Winged helix' DNA-binding domain"/>
    <property type="match status" value="1"/>
</dbReference>
<evidence type="ECO:0000259" key="1">
    <source>
        <dbReference type="Pfam" id="PF10400"/>
    </source>
</evidence>
<dbReference type="InterPro" id="IPR036390">
    <property type="entry name" value="WH_DNA-bd_sf"/>
</dbReference>
<organism evidence="2 3">
    <name type="scientific">Bacillus carboniphilus</name>
    <dbReference type="NCBI Taxonomy" id="86663"/>
    <lineage>
        <taxon>Bacteria</taxon>
        <taxon>Bacillati</taxon>
        <taxon>Bacillota</taxon>
        <taxon>Bacilli</taxon>
        <taxon>Bacillales</taxon>
        <taxon>Bacillaceae</taxon>
        <taxon>Bacillus</taxon>
    </lineage>
</organism>
<sequence length="119" mass="14552">MKNPFLMKSFFMDNLPLEEVLFKLKIHKNERKERLNKMNKLVEERWLSIKERNIMKARILLSSAVLKRGIEQEKQYIKWCEETIQFIEQCQTLWDDQEEPYSLDEFDAIYLNYMQGVLE</sequence>
<name>A0ABY9JXR7_9BACI</name>
<dbReference type="Proteomes" id="UP001197974">
    <property type="component" value="Chromosome"/>
</dbReference>
<gene>
    <name evidence="2" type="ORF">LC087_17390</name>
</gene>
<accession>A0ABY9JXR7</accession>
<dbReference type="EMBL" id="CP129013">
    <property type="protein sequence ID" value="WLR42451.1"/>
    <property type="molecule type" value="Genomic_DNA"/>
</dbReference>